<dbReference type="CDD" id="cd00303">
    <property type="entry name" value="retropepsin_like"/>
    <property type="match status" value="1"/>
</dbReference>
<keyword evidence="1" id="KW-0677">Repeat</keyword>
<dbReference type="Pfam" id="PF13041">
    <property type="entry name" value="PPR_2"/>
    <property type="match status" value="1"/>
</dbReference>
<dbReference type="EMBL" id="CAKMRJ010001112">
    <property type="protein sequence ID" value="CAH1420605.1"/>
    <property type="molecule type" value="Genomic_DNA"/>
</dbReference>
<dbReference type="PROSITE" id="PS51375">
    <property type="entry name" value="PPR"/>
    <property type="match status" value="2"/>
</dbReference>
<dbReference type="PANTHER" id="PTHR47801">
    <property type="entry name" value="OS05G0145600 PROTEIN"/>
    <property type="match status" value="1"/>
</dbReference>
<dbReference type="InterPro" id="IPR002885">
    <property type="entry name" value="PPR_rpt"/>
</dbReference>
<reference evidence="5 6" key="1">
    <citation type="submission" date="2022-01" db="EMBL/GenBank/DDBJ databases">
        <authorList>
            <person name="Xiong W."/>
            <person name="Schranz E."/>
        </authorList>
    </citation>
    <scope>NUCLEOTIDE SEQUENCE [LARGE SCALE GENOMIC DNA]</scope>
</reference>
<dbReference type="Gene3D" id="1.25.40.10">
    <property type="entry name" value="Tetratricopeptide repeat domain"/>
    <property type="match status" value="2"/>
</dbReference>
<gene>
    <name evidence="5" type="ORF">LVIROSA_LOCUS8055</name>
</gene>
<evidence type="ECO:0000313" key="6">
    <source>
        <dbReference type="Proteomes" id="UP001157418"/>
    </source>
</evidence>
<accession>A0AAU9M3A2</accession>
<dbReference type="AlphaFoldDB" id="A0AAU9M3A2"/>
<feature type="region of interest" description="Disordered" evidence="3">
    <location>
        <begin position="490"/>
        <end position="524"/>
    </location>
</feature>
<feature type="domain" description="Retrotransposon gag" evidence="4">
    <location>
        <begin position="556"/>
        <end position="645"/>
    </location>
</feature>
<dbReference type="Proteomes" id="UP001157418">
    <property type="component" value="Unassembled WGS sequence"/>
</dbReference>
<evidence type="ECO:0000259" key="4">
    <source>
        <dbReference type="Pfam" id="PF03732"/>
    </source>
</evidence>
<dbReference type="NCBIfam" id="TIGR00756">
    <property type="entry name" value="PPR"/>
    <property type="match status" value="2"/>
</dbReference>
<evidence type="ECO:0000256" key="1">
    <source>
        <dbReference type="ARBA" id="ARBA00022737"/>
    </source>
</evidence>
<sequence>MKFLRCISANRQPLLAALGRRQFAVSADDYAKRNYANNVSEYNTVIGSLTSQRRIYLLRDVYDDMMLDGVKPEKDTFRALIAGSMKGVRLQDCFFFRDQMKSMGLIPDVVLYNFMISTCGKCKNSTEATRIFEEMKKLEVKPTGQTFICLINACAATGRVDQVYAIIRDMTAAGLGLNKFCYAGLIAAHKNKTPLAKDTSAKILELVEQSKGWSSLEQTRDSAENVMMGISEEELYDIPTANYIHRRGGFVQRFFTVYHVAFHACADLKDVEAVDALQEMLKKDNKNPDVFILIQIMRCYLSCGDIDRGVKAFEDYMSSNNPPVPELYATLIEGAMTGYTPKGMQVALEKLTEMTSRGINLVPSTGNALLLAAAGEKSGGYTIANMVWDLMQARNITPSLPAVQAYYSGLKDREIPADDPRLVLVSRTVDNLRFLSFGSIAGKLLEDMVQTRSNSEEGNQPPDPVAVQLTAIAKKLESIDSLQREVAALKSQSHNRERWGNGRHDEGESSGHNQRHRPHNKIVFPTFSEGDPRGWILKAEKYFRYYDIPNEEKVDVASMHLEGDALDFYSWISTDQSVDFWEDFVRALQRNFGPTEFQNPDEFLCSVKQTGTVQEYRQEFAKRSSRVSNWPEHCLLGVFLNGLKEELKADVRIQKPRTVYKAVSIALEFESKLSHTRFGRGSTWTTPSKAYQNEQSRFLKGECFRCGEKYGPGHRCKTGTLKVLEVEEKLEEQSPNETEEMAEDMNDVAEISLHAILGKPHPRTMKVQGMLQSTEVIILIDGGSTHNFISDVLVKELRLNTRSVAPFGVQIGNGDFIRCGHMCKNLPIQINDLKVVQDFYPFSIGGADVVLGIQWLETLNTVQANWKEMFMIFKVDGKTYKLQGITTGSQKSSSFQYLAVEPVTPPEIPKVLQSVTSCYDQGWKREQGSGCTLSTTPFR</sequence>
<evidence type="ECO:0000256" key="3">
    <source>
        <dbReference type="SAM" id="MobiDB-lite"/>
    </source>
</evidence>
<dbReference type="Gene3D" id="2.40.70.10">
    <property type="entry name" value="Acid Proteases"/>
    <property type="match status" value="1"/>
</dbReference>
<feature type="compositionally biased region" description="Basic and acidic residues" evidence="3">
    <location>
        <begin position="494"/>
        <end position="509"/>
    </location>
</feature>
<organism evidence="5 6">
    <name type="scientific">Lactuca virosa</name>
    <dbReference type="NCBI Taxonomy" id="75947"/>
    <lineage>
        <taxon>Eukaryota</taxon>
        <taxon>Viridiplantae</taxon>
        <taxon>Streptophyta</taxon>
        <taxon>Embryophyta</taxon>
        <taxon>Tracheophyta</taxon>
        <taxon>Spermatophyta</taxon>
        <taxon>Magnoliopsida</taxon>
        <taxon>eudicotyledons</taxon>
        <taxon>Gunneridae</taxon>
        <taxon>Pentapetalae</taxon>
        <taxon>asterids</taxon>
        <taxon>campanulids</taxon>
        <taxon>Asterales</taxon>
        <taxon>Asteraceae</taxon>
        <taxon>Cichorioideae</taxon>
        <taxon>Cichorieae</taxon>
        <taxon>Lactucinae</taxon>
        <taxon>Lactuca</taxon>
    </lineage>
</organism>
<proteinExistence type="predicted"/>
<dbReference type="InterPro" id="IPR011990">
    <property type="entry name" value="TPR-like_helical_dom_sf"/>
</dbReference>
<dbReference type="FunFam" id="1.25.40.10:FF:000434">
    <property type="entry name" value="Pentatricopeptide repeat-containing protein, mitochondrial"/>
    <property type="match status" value="1"/>
</dbReference>
<comment type="caution">
    <text evidence="5">The sequence shown here is derived from an EMBL/GenBank/DDBJ whole genome shotgun (WGS) entry which is preliminary data.</text>
</comment>
<protein>
    <recommendedName>
        <fullName evidence="4">Retrotransposon gag domain-containing protein</fullName>
    </recommendedName>
</protein>
<dbReference type="InterPro" id="IPR021109">
    <property type="entry name" value="Peptidase_aspartic_dom_sf"/>
</dbReference>
<dbReference type="PANTHER" id="PTHR47801:SF1">
    <property type="entry name" value="OS05G0145600 PROTEIN"/>
    <property type="match status" value="1"/>
</dbReference>
<keyword evidence="6" id="KW-1185">Reference proteome</keyword>
<evidence type="ECO:0000313" key="5">
    <source>
        <dbReference type="EMBL" id="CAH1420605.1"/>
    </source>
</evidence>
<feature type="repeat" description="PPR" evidence="2">
    <location>
        <begin position="108"/>
        <end position="142"/>
    </location>
</feature>
<dbReference type="GO" id="GO:0005739">
    <property type="term" value="C:mitochondrion"/>
    <property type="evidence" value="ECO:0007669"/>
    <property type="project" value="TreeGrafter"/>
</dbReference>
<evidence type="ECO:0000256" key="2">
    <source>
        <dbReference type="PROSITE-ProRule" id="PRU00708"/>
    </source>
</evidence>
<feature type="repeat" description="PPR" evidence="2">
    <location>
        <begin position="38"/>
        <end position="72"/>
    </location>
</feature>
<dbReference type="FunFam" id="1.25.40.10:FF:000388">
    <property type="entry name" value="Pentatricopeptide repeat-containing protein, mitochondrial"/>
    <property type="match status" value="1"/>
</dbReference>
<dbReference type="Pfam" id="PF03732">
    <property type="entry name" value="Retrotrans_gag"/>
    <property type="match status" value="1"/>
</dbReference>
<name>A0AAU9M3A2_9ASTR</name>
<dbReference type="Pfam" id="PF08284">
    <property type="entry name" value="RVP_2"/>
    <property type="match status" value="1"/>
</dbReference>
<dbReference type="InterPro" id="IPR005162">
    <property type="entry name" value="Retrotrans_gag_dom"/>
</dbReference>